<name>A0AAU7UC86_9DEIO</name>
<dbReference type="EMBL" id="CP158299">
    <property type="protein sequence ID" value="XBV86160.1"/>
    <property type="molecule type" value="Genomic_DNA"/>
</dbReference>
<sequence length="265" mass="28265">MMRRTIAAALVAWSLTVAGAQTADHLTLPAGSRVTVRPAGLEYRGPLEVPLSAGDQACVAAGTVSVTASGVRRSLRAGECLQVPAPRSLLTSLTDVVRSWLPKSRSAGTTNAESRAAEACSEAAPDLLLPRDYPLPTLQLPVTYPPDPRTVRVYGPQGQLLYQATQTQPDQGFDLPLAPLRQATEVEVSDALEQAIYRGPVQWVEFPGPAGLDPAALTERARALLDTGLIGYTVPAYTLLLRAGETEAAQTLYRDVIHPCFVTLE</sequence>
<protein>
    <submittedName>
        <fullName evidence="2">Uncharacterized protein</fullName>
    </submittedName>
</protein>
<accession>A0AAU7UC86</accession>
<keyword evidence="1" id="KW-0732">Signal</keyword>
<proteinExistence type="predicted"/>
<feature type="chain" id="PRO_5043694814" evidence="1">
    <location>
        <begin position="23"/>
        <end position="265"/>
    </location>
</feature>
<gene>
    <name evidence="2" type="ORF">ABOD76_07610</name>
</gene>
<feature type="signal peptide" evidence="1">
    <location>
        <begin position="1"/>
        <end position="22"/>
    </location>
</feature>
<evidence type="ECO:0000313" key="2">
    <source>
        <dbReference type="EMBL" id="XBV86160.1"/>
    </source>
</evidence>
<reference evidence="2" key="1">
    <citation type="submission" date="2024-06" db="EMBL/GenBank/DDBJ databases">
        <title>Draft Genome Sequence of Deinococcus sonorensis Type Strain KR-87, a Biofilm Producing Representative of the Genus Deinococcus.</title>
        <authorList>
            <person name="Boren L.S."/>
            <person name="Grosso R.A."/>
            <person name="Hugenberg-Cox A.N."/>
            <person name="Hill J.T.E."/>
            <person name="Albert C.M."/>
            <person name="Tuohy J.M."/>
        </authorList>
    </citation>
    <scope>NUCLEOTIDE SEQUENCE</scope>
    <source>
        <strain evidence="2">KR-87</strain>
    </source>
</reference>
<dbReference type="AlphaFoldDB" id="A0AAU7UC86"/>
<organism evidence="2">
    <name type="scientific">Deinococcus sonorensis KR-87</name>
    <dbReference type="NCBI Taxonomy" id="694439"/>
    <lineage>
        <taxon>Bacteria</taxon>
        <taxon>Thermotogati</taxon>
        <taxon>Deinococcota</taxon>
        <taxon>Deinococci</taxon>
        <taxon>Deinococcales</taxon>
        <taxon>Deinococcaceae</taxon>
        <taxon>Deinococcus</taxon>
    </lineage>
</organism>
<evidence type="ECO:0000256" key="1">
    <source>
        <dbReference type="SAM" id="SignalP"/>
    </source>
</evidence>
<dbReference type="KEGG" id="dsc:ABOD76_07610"/>
<dbReference type="RefSeq" id="WP_350244214.1">
    <property type="nucleotide sequence ID" value="NZ_CP158299.1"/>
</dbReference>